<organism evidence="1 2">
    <name type="scientific">Kipferlia bialata</name>
    <dbReference type="NCBI Taxonomy" id="797122"/>
    <lineage>
        <taxon>Eukaryota</taxon>
        <taxon>Metamonada</taxon>
        <taxon>Carpediemonas-like organisms</taxon>
        <taxon>Kipferlia</taxon>
    </lineage>
</organism>
<protein>
    <submittedName>
        <fullName evidence="1">Uncharacterized protein</fullName>
    </submittedName>
</protein>
<comment type="caution">
    <text evidence="1">The sequence shown here is derived from an EMBL/GenBank/DDBJ whole genome shotgun (WGS) entry which is preliminary data.</text>
</comment>
<reference evidence="1 2" key="1">
    <citation type="journal article" date="2018" name="PLoS ONE">
        <title>The draft genome of Kipferlia bialata reveals reductive genome evolution in fornicate parasites.</title>
        <authorList>
            <person name="Tanifuji G."/>
            <person name="Takabayashi S."/>
            <person name="Kume K."/>
            <person name="Takagi M."/>
            <person name="Nakayama T."/>
            <person name="Kamikawa R."/>
            <person name="Inagaki Y."/>
            <person name="Hashimoto T."/>
        </authorList>
    </citation>
    <scope>NUCLEOTIDE SEQUENCE [LARGE SCALE GENOMIC DNA]</scope>
    <source>
        <strain evidence="1">NY0173</strain>
    </source>
</reference>
<keyword evidence="2" id="KW-1185">Reference proteome</keyword>
<dbReference type="EMBL" id="BDIP01003823">
    <property type="protein sequence ID" value="GIQ88161.1"/>
    <property type="molecule type" value="Genomic_DNA"/>
</dbReference>
<dbReference type="AlphaFoldDB" id="A0A9K3D541"/>
<accession>A0A9K3D541</accession>
<evidence type="ECO:0000313" key="2">
    <source>
        <dbReference type="Proteomes" id="UP000265618"/>
    </source>
</evidence>
<feature type="non-terminal residue" evidence="1">
    <location>
        <position position="1"/>
    </location>
</feature>
<evidence type="ECO:0000313" key="1">
    <source>
        <dbReference type="EMBL" id="GIQ88161.1"/>
    </source>
</evidence>
<name>A0A9K3D541_9EUKA</name>
<gene>
    <name evidence="1" type="ORF">KIPB_010347</name>
</gene>
<dbReference type="Proteomes" id="UP000265618">
    <property type="component" value="Unassembled WGS sequence"/>
</dbReference>
<sequence length="44" mass="4803">PLSALPGHGVCREHNLHGQSIGEARTGFGYVDGWVFHLWGDPEC</sequence>
<proteinExistence type="predicted"/>